<feature type="region of interest" description="Disordered" evidence="1">
    <location>
        <begin position="1"/>
        <end position="25"/>
    </location>
</feature>
<dbReference type="OrthoDB" id="6402811at2"/>
<accession>A0A2D0IX74</accession>
<dbReference type="EMBL" id="NIBS01000014">
    <property type="protein sequence ID" value="PHM26554.1"/>
    <property type="molecule type" value="Genomic_DNA"/>
</dbReference>
<dbReference type="Gene3D" id="3.90.1340.10">
    <property type="entry name" value="Phage tail collar domain"/>
    <property type="match status" value="1"/>
</dbReference>
<dbReference type="GO" id="GO:0046718">
    <property type="term" value="P:symbiont entry into host cell"/>
    <property type="evidence" value="ECO:0007669"/>
    <property type="project" value="InterPro"/>
</dbReference>
<organism evidence="3 4">
    <name type="scientific">Xenorhabdus budapestensis</name>
    <dbReference type="NCBI Taxonomy" id="290110"/>
    <lineage>
        <taxon>Bacteria</taxon>
        <taxon>Pseudomonadati</taxon>
        <taxon>Pseudomonadota</taxon>
        <taxon>Gammaproteobacteria</taxon>
        <taxon>Enterobacterales</taxon>
        <taxon>Morganellaceae</taxon>
        <taxon>Xenorhabdus</taxon>
    </lineage>
</organism>
<dbReference type="Proteomes" id="UP000225833">
    <property type="component" value="Unassembled WGS sequence"/>
</dbReference>
<evidence type="ECO:0000313" key="3">
    <source>
        <dbReference type="EMBL" id="PHM26554.1"/>
    </source>
</evidence>
<dbReference type="Pfam" id="PF03406">
    <property type="entry name" value="Phage_fiber_2"/>
    <property type="match status" value="1"/>
</dbReference>
<gene>
    <name evidence="3" type="ORF">Xbud_02581</name>
</gene>
<evidence type="ECO:0000259" key="2">
    <source>
        <dbReference type="Pfam" id="PF07484"/>
    </source>
</evidence>
<dbReference type="GO" id="GO:0019062">
    <property type="term" value="P:virion attachment to host cell"/>
    <property type="evidence" value="ECO:0007669"/>
    <property type="project" value="InterPro"/>
</dbReference>
<comment type="caution">
    <text evidence="3">The sequence shown here is derived from an EMBL/GenBank/DDBJ whole genome shotgun (WGS) entry which is preliminary data.</text>
</comment>
<name>A0A2D0IX74_XENBU</name>
<dbReference type="AlphaFoldDB" id="A0A2D0IX74"/>
<feature type="domain" description="Phage tail collar" evidence="2">
    <location>
        <begin position="234"/>
        <end position="281"/>
    </location>
</feature>
<sequence>MQKIGDITNTADSNGEHTNGNVAAGIPPTTVEAAWFNTLQREMINVLLKAGMKPDKTNDAQLSEAIGKLVSDSQVALTDSFGQSGSLAASQKLVTHANDNANSRLDKAQNGADIPDKNTFINNLGLRDTVNQVKNAVPTSRKINNKPLTGDITLMAGDVHAYPTPAYSDGLPSDNYIGPFLGGPSVGWAKGVSIGTRGGDIGQIWIDSGATLHTRYLNKGNGVTQQRIVSIPIGAIIEWQSEASIPDGFMENNGREFDKTRYPDLSKVFPSGRLPDDRGLFKRGLDTMGGVSRGLDPGRKLGTVQDDAIRNITGGFGSPTTEGGNFGDGAFSVKVGYGGRQAGAGGNYVSYRFDASRVVPTANENRPVNKSVIYITRVF</sequence>
<dbReference type="SUPFAM" id="SSF88874">
    <property type="entry name" value="Receptor-binding domain of short tail fibre protein gp12"/>
    <property type="match status" value="1"/>
</dbReference>
<dbReference type="InterPro" id="IPR005068">
    <property type="entry name" value="Phage_lambda_Stf-r2"/>
</dbReference>
<evidence type="ECO:0000313" key="4">
    <source>
        <dbReference type="Proteomes" id="UP000225833"/>
    </source>
</evidence>
<dbReference type="InterPro" id="IPR037053">
    <property type="entry name" value="Phage_tail_collar_dom_sf"/>
</dbReference>
<dbReference type="Pfam" id="PF07484">
    <property type="entry name" value="Collar"/>
    <property type="match status" value="1"/>
</dbReference>
<dbReference type="InterPro" id="IPR011083">
    <property type="entry name" value="Phage_tail_collar_dom"/>
</dbReference>
<protein>
    <submittedName>
        <fullName evidence="3">Tail fiber protein</fullName>
    </submittedName>
</protein>
<reference evidence="3 4" key="1">
    <citation type="journal article" date="2017" name="Nat. Microbiol.">
        <title>Natural product diversity associated with the nematode symbionts Photorhabdus and Xenorhabdus.</title>
        <authorList>
            <person name="Tobias N.J."/>
            <person name="Wolff H."/>
            <person name="Djahanschiri B."/>
            <person name="Grundmann F."/>
            <person name="Kronenwerth M."/>
            <person name="Shi Y.M."/>
            <person name="Simonyi S."/>
            <person name="Grun P."/>
            <person name="Shapiro-Ilan D."/>
            <person name="Pidot S.J."/>
            <person name="Stinear T.P."/>
            <person name="Ebersberger I."/>
            <person name="Bode H.B."/>
        </authorList>
    </citation>
    <scope>NUCLEOTIDE SEQUENCE [LARGE SCALE GENOMIC DNA]</scope>
    <source>
        <strain evidence="3 4">DSM 16342</strain>
    </source>
</reference>
<evidence type="ECO:0000256" key="1">
    <source>
        <dbReference type="SAM" id="MobiDB-lite"/>
    </source>
</evidence>
<proteinExistence type="predicted"/>
<feature type="compositionally biased region" description="Polar residues" evidence="1">
    <location>
        <begin position="7"/>
        <end position="21"/>
    </location>
</feature>